<dbReference type="SUPFAM" id="SSF50494">
    <property type="entry name" value="Trypsin-like serine proteases"/>
    <property type="match status" value="1"/>
</dbReference>
<feature type="domain" description="Secretion system C-terminal sorting" evidence="1">
    <location>
        <begin position="759"/>
        <end position="817"/>
    </location>
</feature>
<dbReference type="InterPro" id="IPR013783">
    <property type="entry name" value="Ig-like_fold"/>
</dbReference>
<keyword evidence="3" id="KW-1185">Reference proteome</keyword>
<protein>
    <recommendedName>
        <fullName evidence="1">Secretion system C-terminal sorting domain-containing protein</fullName>
    </recommendedName>
</protein>
<dbReference type="InterPro" id="IPR026444">
    <property type="entry name" value="Secre_tail"/>
</dbReference>
<gene>
    <name evidence="2" type="ORF">GGQ57_001760</name>
</gene>
<comment type="caution">
    <text evidence="2">The sequence shown here is derived from an EMBL/GenBank/DDBJ whole genome shotgun (WGS) entry which is preliminary data.</text>
</comment>
<dbReference type="RefSeq" id="WP_183670181.1">
    <property type="nucleotide sequence ID" value="NZ_BMPB01000001.1"/>
</dbReference>
<dbReference type="InterPro" id="IPR043504">
    <property type="entry name" value="Peptidase_S1_PA_chymotrypsin"/>
</dbReference>
<dbReference type="Gene3D" id="2.40.10.10">
    <property type="entry name" value="Trypsin-like serine proteases"/>
    <property type="match status" value="2"/>
</dbReference>
<name>A0ABR6KKK4_9BACT</name>
<sequence length="827" mass="92060">MNRIKLFRHCFCISIISFFLLYAGEGKSQISEGGKPLSFNYQNMLKSEQPVVRIPVNFSVEDLIAVDEWRVSQGAPLTVSTLIDTDLNMDTDGQWLTLPNGKEIWQLRLQAKGAIALMLYYNAFYIPEGGKLFIYNADKTQLLGAYTSQTNPGGKAFATEFVAGDDLTIEYEPPVSGEKAGIIINQVGYGYNHLTISGNLRSTGPGTSSSCMVNINCEEGEEWQNEKNGVCQMVEKVGGAGLLCSGSLINNTAKDMKPYILSAYHCMKNYDNDKIASVEDFNQWMFYFHFEQTGCETSSPATDYKTMVGCSHIASIPIEGGSDGLLLLLNNKIPESYNVYFNGWNRSDIAPSSGVNIHHPSGDYMKISTFGDRPVRTATWIDNTFTTGIPDGHWNVIFDKTLNGHSVTEGGSSGSPLFNENKQIVGTLSGGNSSCRLTNGNNLYGKFSYHWDQYSKRNTGRMDIWLDPLNTGVTELPGLAQTGEEGNLINYKSPIDVTAEVSPSNHVLVQWNAPLYTKTIGWGTQNAYTHVGYQSTPFYFGQRWEPKDLINIHNKKLTNVKFIPAVNVYYAIYIKQGERIYQQEVGSTTANRSNTIQLKTPYVIDASQELIISIYARKYSRSNGPAYIDKGPAIHGKGNLLSFDGNQWEYLKDEENDNNFIISATVTSEYGELADLRSASTESIAAFPVITGYTIYKNQEKLVTVPASTLQFTDKNVTAGIHTYSVSALYDLKESKATKAASEVTVSSENISATDDINIYPTVFKDRIQIKNYRQIKNIEIYSTDGKMIRKVNDPAEWIDVQTMPQGVYFFKLITDKAVRTIRGIKQ</sequence>
<dbReference type="Pfam" id="PF18962">
    <property type="entry name" value="Por_Secre_tail"/>
    <property type="match status" value="1"/>
</dbReference>
<proteinExistence type="predicted"/>
<dbReference type="Proteomes" id="UP000533637">
    <property type="component" value="Unassembled WGS sequence"/>
</dbReference>
<evidence type="ECO:0000313" key="2">
    <source>
        <dbReference type="EMBL" id="MBB4621863.1"/>
    </source>
</evidence>
<reference evidence="2 3" key="1">
    <citation type="submission" date="2020-08" db="EMBL/GenBank/DDBJ databases">
        <title>Genomic Encyclopedia of Type Strains, Phase IV (KMG-IV): sequencing the most valuable type-strain genomes for metagenomic binning, comparative biology and taxonomic classification.</title>
        <authorList>
            <person name="Goeker M."/>
        </authorList>
    </citation>
    <scope>NUCLEOTIDE SEQUENCE [LARGE SCALE GENOMIC DNA]</scope>
    <source>
        <strain evidence="2 3">DSM 102983</strain>
    </source>
</reference>
<dbReference type="PANTHER" id="PTHR36234:SF5">
    <property type="entry name" value="LYSYL ENDOPEPTIDASE"/>
    <property type="match status" value="1"/>
</dbReference>
<dbReference type="PANTHER" id="PTHR36234">
    <property type="entry name" value="LYSYL ENDOPEPTIDASE"/>
    <property type="match status" value="1"/>
</dbReference>
<organism evidence="2 3">
    <name type="scientific">Parabacteroides faecis</name>
    <dbReference type="NCBI Taxonomy" id="1217282"/>
    <lineage>
        <taxon>Bacteria</taxon>
        <taxon>Pseudomonadati</taxon>
        <taxon>Bacteroidota</taxon>
        <taxon>Bacteroidia</taxon>
        <taxon>Bacteroidales</taxon>
        <taxon>Tannerellaceae</taxon>
        <taxon>Parabacteroides</taxon>
    </lineage>
</organism>
<evidence type="ECO:0000259" key="1">
    <source>
        <dbReference type="Pfam" id="PF18962"/>
    </source>
</evidence>
<evidence type="ECO:0000313" key="3">
    <source>
        <dbReference type="Proteomes" id="UP000533637"/>
    </source>
</evidence>
<dbReference type="EMBL" id="JACHOC010000003">
    <property type="protein sequence ID" value="MBB4621863.1"/>
    <property type="molecule type" value="Genomic_DNA"/>
</dbReference>
<dbReference type="NCBIfam" id="TIGR04183">
    <property type="entry name" value="Por_Secre_tail"/>
    <property type="match status" value="1"/>
</dbReference>
<dbReference type="Gene3D" id="2.60.40.10">
    <property type="entry name" value="Immunoglobulins"/>
    <property type="match status" value="1"/>
</dbReference>
<accession>A0ABR6KKK4</accession>
<dbReference type="InterPro" id="IPR009003">
    <property type="entry name" value="Peptidase_S1_PA"/>
</dbReference>